<comment type="caution">
    <text evidence="1">The sequence shown here is derived from an EMBL/GenBank/DDBJ whole genome shotgun (WGS) entry which is preliminary data.</text>
</comment>
<dbReference type="Pfam" id="PF13585">
    <property type="entry name" value="CHU_C"/>
    <property type="match status" value="1"/>
</dbReference>
<organism evidence="1 2">
    <name type="scientific">Dyadobacter beijingensis</name>
    <dbReference type="NCBI Taxonomy" id="365489"/>
    <lineage>
        <taxon>Bacteria</taxon>
        <taxon>Pseudomonadati</taxon>
        <taxon>Bacteroidota</taxon>
        <taxon>Cytophagia</taxon>
        <taxon>Cytophagales</taxon>
        <taxon>Spirosomataceae</taxon>
        <taxon>Dyadobacter</taxon>
    </lineage>
</organism>
<name>A0ABQ2I872_9BACT</name>
<proteinExistence type="predicted"/>
<dbReference type="Gene3D" id="2.60.40.10">
    <property type="entry name" value="Immunoglobulins"/>
    <property type="match status" value="1"/>
</dbReference>
<dbReference type="InterPro" id="IPR013783">
    <property type="entry name" value="Ig-like_fold"/>
</dbReference>
<dbReference type="EMBL" id="BMLI01000002">
    <property type="protein sequence ID" value="GGN01350.1"/>
    <property type="molecule type" value="Genomic_DNA"/>
</dbReference>
<dbReference type="NCBIfam" id="TIGR04131">
    <property type="entry name" value="Bac_Flav_CTERM"/>
    <property type="match status" value="1"/>
</dbReference>
<gene>
    <name evidence="1" type="ORF">GCM10010967_39700</name>
</gene>
<evidence type="ECO:0000313" key="1">
    <source>
        <dbReference type="EMBL" id="GGN01350.1"/>
    </source>
</evidence>
<dbReference type="SUPFAM" id="SSF48726">
    <property type="entry name" value="Immunoglobulin"/>
    <property type="match status" value="1"/>
</dbReference>
<dbReference type="InterPro" id="IPR036179">
    <property type="entry name" value="Ig-like_dom_sf"/>
</dbReference>
<dbReference type="Proteomes" id="UP000632339">
    <property type="component" value="Unassembled WGS sequence"/>
</dbReference>
<reference evidence="2" key="1">
    <citation type="journal article" date="2019" name="Int. J. Syst. Evol. Microbiol.">
        <title>The Global Catalogue of Microorganisms (GCM) 10K type strain sequencing project: providing services to taxonomists for standard genome sequencing and annotation.</title>
        <authorList>
            <consortium name="The Broad Institute Genomics Platform"/>
            <consortium name="The Broad Institute Genome Sequencing Center for Infectious Disease"/>
            <person name="Wu L."/>
            <person name="Ma J."/>
        </authorList>
    </citation>
    <scope>NUCLEOTIDE SEQUENCE [LARGE SCALE GENOMIC DNA]</scope>
    <source>
        <strain evidence="2">CGMCC 1.6375</strain>
    </source>
</reference>
<accession>A0ABQ2I872</accession>
<sequence length="374" mass="40222">MTVKADEAGQYFIGLSVEEYRNGQKIGAVSFYYTLVVVDCNQQQVFDKKLYHDTTAVQTLTICQGSEATLTSRQTFPGPQPEFQWTKDGKPIWGATSQSITVKENGNYQLLTTRINGCPDSFDSETVNVIVASSAGAALDSIPPICDISAPPVALNATPFGGTFAGPGVAGNTFDPGIAGVGRHEVEYTFQGSADCPGSVAKREVIVSETPVLDLEDVLYGSRGKPIQIVVKDSLDVTYQWTPPNNLNSDFYANPTSTPSGGITYTVTATNAYGCAASRNVQIKIIESILIPDAFTPNNDGINETWELKGIEGYPNCRVTIYNRWGTVVFNSVGYQNAFDGTVAGALQMPGVYAYKIRLTENSPELAGSVTLIR</sequence>
<evidence type="ECO:0000313" key="2">
    <source>
        <dbReference type="Proteomes" id="UP000632339"/>
    </source>
</evidence>
<evidence type="ECO:0008006" key="3">
    <source>
        <dbReference type="Google" id="ProtNLM"/>
    </source>
</evidence>
<protein>
    <recommendedName>
        <fullName evidence="3">Gliding motility-associated C-terminal domain-containing protein</fullName>
    </recommendedName>
</protein>
<dbReference type="InterPro" id="IPR026341">
    <property type="entry name" value="T9SS_type_B"/>
</dbReference>
<keyword evidence="2" id="KW-1185">Reference proteome</keyword>